<proteinExistence type="predicted"/>
<feature type="transmembrane region" description="Helical" evidence="5">
    <location>
        <begin position="343"/>
        <end position="367"/>
    </location>
</feature>
<dbReference type="GO" id="GO:0005886">
    <property type="term" value="C:plasma membrane"/>
    <property type="evidence" value="ECO:0007669"/>
    <property type="project" value="UniProtKB-SubCell"/>
</dbReference>
<feature type="transmembrane region" description="Helical" evidence="5">
    <location>
        <begin position="269"/>
        <end position="292"/>
    </location>
</feature>
<evidence type="ECO:0000256" key="5">
    <source>
        <dbReference type="SAM" id="Phobius"/>
    </source>
</evidence>
<feature type="transmembrane region" description="Helical" evidence="5">
    <location>
        <begin position="304"/>
        <end position="323"/>
    </location>
</feature>
<feature type="transmembrane region" description="Helical" evidence="5">
    <location>
        <begin position="21"/>
        <end position="39"/>
    </location>
</feature>
<dbReference type="Gene3D" id="1.20.1250.20">
    <property type="entry name" value="MFS general substrate transporter like domains"/>
    <property type="match status" value="1"/>
</dbReference>
<dbReference type="SUPFAM" id="SSF103473">
    <property type="entry name" value="MFS general substrate transporter"/>
    <property type="match status" value="1"/>
</dbReference>
<feature type="transmembrane region" description="Helical" evidence="5">
    <location>
        <begin position="404"/>
        <end position="423"/>
    </location>
</feature>
<feature type="transmembrane region" description="Helical" evidence="5">
    <location>
        <begin position="144"/>
        <end position="162"/>
    </location>
</feature>
<keyword evidence="8" id="KW-1185">Reference proteome</keyword>
<dbReference type="InterPro" id="IPR036259">
    <property type="entry name" value="MFS_trans_sf"/>
</dbReference>
<dbReference type="GO" id="GO:0022857">
    <property type="term" value="F:transmembrane transporter activity"/>
    <property type="evidence" value="ECO:0007669"/>
    <property type="project" value="InterPro"/>
</dbReference>
<gene>
    <name evidence="7" type="ORF">D5H78_09685</name>
</gene>
<dbReference type="Pfam" id="PF07690">
    <property type="entry name" value="MFS_1"/>
    <property type="match status" value="1"/>
</dbReference>
<dbReference type="AlphaFoldDB" id="A0A3A3Z4D8"/>
<dbReference type="EMBL" id="QZEZ01000003">
    <property type="protein sequence ID" value="RJK96476.1"/>
    <property type="molecule type" value="Genomic_DNA"/>
</dbReference>
<feature type="domain" description="Major facilitator superfamily (MFS) profile" evidence="6">
    <location>
        <begin position="18"/>
        <end position="426"/>
    </location>
</feature>
<dbReference type="RefSeq" id="WP_119950233.1">
    <property type="nucleotide sequence ID" value="NZ_QZEZ01000003.1"/>
</dbReference>
<protein>
    <submittedName>
        <fullName evidence="7">MFS transporter</fullName>
    </submittedName>
</protein>
<sequence>MSPPTAEAAGVAAVQRRTVRVLAASQVLGGVGVASGIAANGLLAEEVSGSAGLSGLATTGTVLGAALAAVPLARLTAASGRRAGLAAGWLVGGAGAVVLLVAAAVDGFALLLLGCVLFGAASAANLQARYAATDLADDRTRGRALGLVVWATTVGAVLGPNLAGPGEAVAGRLGLPGLAGPVVFSVASFAAGAAVVGALLRPDPLVLARRVAGAPAGPGPRPRLGASLAVVRASPAATLALAGVAVAHLVMVAVMAMTPVHMASDGHGASIEVVGLVISGHIAGMYAFSPLVGWLVDRSGAPRVLLLGMLVLLAATAVAAAGSGGGAGRGAHAGAWAPLGLGLLLLGLGWSCALVAGSALLAASVPVPERPGVQGAADLVMNLAGAVGGAGAGALLGLVGYPGLNAVAALAVLPVLALGLTGVSRRRSNTRSG</sequence>
<dbReference type="InterPro" id="IPR020846">
    <property type="entry name" value="MFS_dom"/>
</dbReference>
<organism evidence="7 8">
    <name type="scientific">Vallicoccus soli</name>
    <dbReference type="NCBI Taxonomy" id="2339232"/>
    <lineage>
        <taxon>Bacteria</taxon>
        <taxon>Bacillati</taxon>
        <taxon>Actinomycetota</taxon>
        <taxon>Actinomycetes</taxon>
        <taxon>Motilibacterales</taxon>
        <taxon>Vallicoccaceae</taxon>
        <taxon>Vallicoccus</taxon>
    </lineage>
</organism>
<evidence type="ECO:0000313" key="8">
    <source>
        <dbReference type="Proteomes" id="UP000265614"/>
    </source>
</evidence>
<feature type="transmembrane region" description="Helical" evidence="5">
    <location>
        <begin position="182"/>
        <end position="200"/>
    </location>
</feature>
<accession>A0A3A3Z4D8</accession>
<feature type="transmembrane region" description="Helical" evidence="5">
    <location>
        <begin position="379"/>
        <end position="398"/>
    </location>
</feature>
<feature type="transmembrane region" description="Helical" evidence="5">
    <location>
        <begin position="51"/>
        <end position="73"/>
    </location>
</feature>
<dbReference type="PANTHER" id="PTHR23534:SF1">
    <property type="entry name" value="MAJOR FACILITATOR SUPERFAMILY PROTEIN"/>
    <property type="match status" value="1"/>
</dbReference>
<evidence type="ECO:0000256" key="2">
    <source>
        <dbReference type="ARBA" id="ARBA00022692"/>
    </source>
</evidence>
<reference evidence="7 8" key="1">
    <citation type="submission" date="2018-09" db="EMBL/GenBank/DDBJ databases">
        <title>YIM 75000 draft genome.</title>
        <authorList>
            <person name="Tang S."/>
            <person name="Feng Y."/>
        </authorList>
    </citation>
    <scope>NUCLEOTIDE SEQUENCE [LARGE SCALE GENOMIC DNA]</scope>
    <source>
        <strain evidence="7 8">YIM 75000</strain>
    </source>
</reference>
<dbReference type="PROSITE" id="PS50850">
    <property type="entry name" value="MFS"/>
    <property type="match status" value="1"/>
</dbReference>
<feature type="transmembrane region" description="Helical" evidence="5">
    <location>
        <begin position="111"/>
        <end position="132"/>
    </location>
</feature>
<evidence type="ECO:0000256" key="3">
    <source>
        <dbReference type="ARBA" id="ARBA00022989"/>
    </source>
</evidence>
<feature type="transmembrane region" description="Helical" evidence="5">
    <location>
        <begin position="85"/>
        <end position="105"/>
    </location>
</feature>
<dbReference type="OrthoDB" id="9776171at2"/>
<evidence type="ECO:0000259" key="6">
    <source>
        <dbReference type="PROSITE" id="PS50850"/>
    </source>
</evidence>
<evidence type="ECO:0000256" key="1">
    <source>
        <dbReference type="ARBA" id="ARBA00004651"/>
    </source>
</evidence>
<keyword evidence="3 5" id="KW-1133">Transmembrane helix</keyword>
<keyword evidence="4 5" id="KW-0472">Membrane</keyword>
<keyword evidence="2 5" id="KW-0812">Transmembrane</keyword>
<dbReference type="InterPro" id="IPR011701">
    <property type="entry name" value="MFS"/>
</dbReference>
<evidence type="ECO:0000256" key="4">
    <source>
        <dbReference type="ARBA" id="ARBA00023136"/>
    </source>
</evidence>
<name>A0A3A3Z4D8_9ACTN</name>
<evidence type="ECO:0000313" key="7">
    <source>
        <dbReference type="EMBL" id="RJK96476.1"/>
    </source>
</evidence>
<feature type="transmembrane region" description="Helical" evidence="5">
    <location>
        <begin position="236"/>
        <end position="257"/>
    </location>
</feature>
<dbReference type="Proteomes" id="UP000265614">
    <property type="component" value="Unassembled WGS sequence"/>
</dbReference>
<dbReference type="PANTHER" id="PTHR23534">
    <property type="entry name" value="MFS PERMEASE"/>
    <property type="match status" value="1"/>
</dbReference>
<comment type="subcellular location">
    <subcellularLocation>
        <location evidence="1">Cell membrane</location>
        <topology evidence="1">Multi-pass membrane protein</topology>
    </subcellularLocation>
</comment>
<comment type="caution">
    <text evidence="7">The sequence shown here is derived from an EMBL/GenBank/DDBJ whole genome shotgun (WGS) entry which is preliminary data.</text>
</comment>